<keyword evidence="7" id="KW-0472">Membrane</keyword>
<dbReference type="KEGG" id="bid:Bind_2780"/>
<evidence type="ECO:0000256" key="2">
    <source>
        <dbReference type="ARBA" id="ARBA00004170"/>
    </source>
</evidence>
<sequence length="291" mass="31148">MTERLSDVAARIHSVRQLSAVITAMRGIAASRSREARSQLDGVRAYAQTIAEAIGHALAFLPERPQTEPAGRAAQGHGIIALCAEQGFAGTFNERVLDAAGRLISAAPDRRTALLLVGDRGLMVARERGLAIAWSAPMAAHAGQAASLANQIVEELYRRIDGDHMTRISIVHAVPGPSAAVNIAEKVLVPFDFGRFPLAHGAVHPLITLPPDILLARLAEEYIFAELCEAVMLSFAAENEARMRAMIAAKTNVAKTLDGLIARSRQLRQEEITNEILELDSGASSSGQSPR</sequence>
<evidence type="ECO:0000256" key="6">
    <source>
        <dbReference type="ARBA" id="ARBA00023065"/>
    </source>
</evidence>
<dbReference type="AlphaFoldDB" id="B2IJX7"/>
<comment type="function">
    <text evidence="1">Produces ATP from ADP in the presence of a proton gradient across the membrane. The gamma chain is believed to be important in regulating ATPase activity and the flow of protons through the CF(0) complex.</text>
</comment>
<dbReference type="PANTHER" id="PTHR11693:SF22">
    <property type="entry name" value="ATP SYNTHASE SUBUNIT GAMMA, MITOCHONDRIAL"/>
    <property type="match status" value="1"/>
</dbReference>
<evidence type="ECO:0000256" key="9">
    <source>
        <dbReference type="ARBA" id="ARBA00023310"/>
    </source>
</evidence>
<keyword evidence="9" id="KW-0066">ATP synthesis</keyword>
<dbReference type="InterPro" id="IPR035968">
    <property type="entry name" value="ATP_synth_F1_ATPase_gsu"/>
</dbReference>
<dbReference type="Gene3D" id="1.10.287.80">
    <property type="entry name" value="ATP synthase, gamma subunit, helix hairpin domain"/>
    <property type="match status" value="1"/>
</dbReference>
<dbReference type="OrthoDB" id="6169121at2"/>
<evidence type="ECO:0000256" key="8">
    <source>
        <dbReference type="ARBA" id="ARBA00023196"/>
    </source>
</evidence>
<dbReference type="PANTHER" id="PTHR11693">
    <property type="entry name" value="ATP SYNTHASE GAMMA CHAIN"/>
    <property type="match status" value="1"/>
</dbReference>
<dbReference type="HOGENOM" id="CLU_050669_1_1_5"/>
<gene>
    <name evidence="10" type="ordered locus">Bind_2780</name>
</gene>
<dbReference type="GO" id="GO:0045259">
    <property type="term" value="C:proton-transporting ATP synthase complex"/>
    <property type="evidence" value="ECO:0007669"/>
    <property type="project" value="UniProtKB-KW"/>
</dbReference>
<reference evidence="11" key="1">
    <citation type="submission" date="2008-03" db="EMBL/GenBank/DDBJ databases">
        <title>Complete sequence of chromosome of Beijerinckia indica subsp. indica ATCC 9039.</title>
        <authorList>
            <consortium name="US DOE Joint Genome Institute"/>
            <person name="Copeland A."/>
            <person name="Lucas S."/>
            <person name="Lapidus A."/>
            <person name="Glavina del Rio T."/>
            <person name="Dalin E."/>
            <person name="Tice H."/>
            <person name="Bruce D."/>
            <person name="Goodwin L."/>
            <person name="Pitluck S."/>
            <person name="LaButti K."/>
            <person name="Schmutz J."/>
            <person name="Larimer F."/>
            <person name="Land M."/>
            <person name="Hauser L."/>
            <person name="Kyrpides N."/>
            <person name="Mikhailova N."/>
            <person name="Dunfield P.F."/>
            <person name="Dedysh S.N."/>
            <person name="Liesack W."/>
            <person name="Saw J.H."/>
            <person name="Alam M."/>
            <person name="Chen Y."/>
            <person name="Murrell J.C."/>
            <person name="Richardson P."/>
        </authorList>
    </citation>
    <scope>NUCLEOTIDE SEQUENCE [LARGE SCALE GENOMIC DNA]</scope>
    <source>
        <strain evidence="11">ATCC 9039 / DSM 1715 / NCIMB 8712</strain>
    </source>
</reference>
<evidence type="ECO:0000313" key="11">
    <source>
        <dbReference type="Proteomes" id="UP000001695"/>
    </source>
</evidence>
<protein>
    <submittedName>
        <fullName evidence="10">H+transporting two-sector ATPase gamma subunit</fullName>
    </submittedName>
</protein>
<evidence type="ECO:0000256" key="1">
    <source>
        <dbReference type="ARBA" id="ARBA00003456"/>
    </source>
</evidence>
<dbReference type="InterPro" id="IPR000131">
    <property type="entry name" value="ATP_synth_F1_gsu"/>
</dbReference>
<dbReference type="Gene3D" id="3.40.1380.10">
    <property type="match status" value="1"/>
</dbReference>
<dbReference type="Proteomes" id="UP000001695">
    <property type="component" value="Chromosome"/>
</dbReference>
<dbReference type="GO" id="GO:0046933">
    <property type="term" value="F:proton-transporting ATP synthase activity, rotational mechanism"/>
    <property type="evidence" value="ECO:0007669"/>
    <property type="project" value="InterPro"/>
</dbReference>
<keyword evidence="11" id="KW-1185">Reference proteome</keyword>
<organism evidence="10 11">
    <name type="scientific">Beijerinckia indica subsp. indica (strain ATCC 9039 / DSM 1715 / NCIMB 8712)</name>
    <dbReference type="NCBI Taxonomy" id="395963"/>
    <lineage>
        <taxon>Bacteria</taxon>
        <taxon>Pseudomonadati</taxon>
        <taxon>Pseudomonadota</taxon>
        <taxon>Alphaproteobacteria</taxon>
        <taxon>Hyphomicrobiales</taxon>
        <taxon>Beijerinckiaceae</taxon>
        <taxon>Beijerinckia</taxon>
    </lineage>
</organism>
<dbReference type="eggNOG" id="COG0224">
    <property type="taxonomic scope" value="Bacteria"/>
</dbReference>
<comment type="subcellular location">
    <subcellularLocation>
        <location evidence="2">Membrane</location>
        <topology evidence="2">Peripheral membrane protein</topology>
    </subcellularLocation>
</comment>
<dbReference type="SUPFAM" id="SSF52943">
    <property type="entry name" value="ATP synthase (F1-ATPase), gamma subunit"/>
    <property type="match status" value="1"/>
</dbReference>
<keyword evidence="8" id="KW-0139">CF(1)</keyword>
<proteinExistence type="inferred from homology"/>
<keyword evidence="6" id="KW-0406">Ion transport</keyword>
<evidence type="ECO:0000256" key="7">
    <source>
        <dbReference type="ARBA" id="ARBA00023136"/>
    </source>
</evidence>
<dbReference type="RefSeq" id="WP_012385703.1">
    <property type="nucleotide sequence ID" value="NC_010581.1"/>
</dbReference>
<evidence type="ECO:0000256" key="4">
    <source>
        <dbReference type="ARBA" id="ARBA00022448"/>
    </source>
</evidence>
<accession>B2IJX7</accession>
<dbReference type="STRING" id="395963.Bind_2780"/>
<evidence type="ECO:0000256" key="3">
    <source>
        <dbReference type="ARBA" id="ARBA00007681"/>
    </source>
</evidence>
<evidence type="ECO:0000313" key="10">
    <source>
        <dbReference type="EMBL" id="ACB96352.1"/>
    </source>
</evidence>
<reference evidence="10 11" key="2">
    <citation type="journal article" date="2010" name="J. Bacteriol.">
        <title>Complete genome sequence of Beijerinckia indica subsp. indica.</title>
        <authorList>
            <person name="Tamas I."/>
            <person name="Dedysh S.N."/>
            <person name="Liesack W."/>
            <person name="Stott M.B."/>
            <person name="Alam M."/>
            <person name="Murrell J.C."/>
            <person name="Dunfield P.F."/>
        </authorList>
    </citation>
    <scope>NUCLEOTIDE SEQUENCE [LARGE SCALE GENOMIC DNA]</scope>
    <source>
        <strain evidence="11">ATCC 9039 / DSM 1715 / NCIMB 8712</strain>
    </source>
</reference>
<comment type="similarity">
    <text evidence="3">Belongs to the ATPase gamma chain family.</text>
</comment>
<dbReference type="Pfam" id="PF00231">
    <property type="entry name" value="ATP-synt"/>
    <property type="match status" value="1"/>
</dbReference>
<evidence type="ECO:0000256" key="5">
    <source>
        <dbReference type="ARBA" id="ARBA00022781"/>
    </source>
</evidence>
<keyword evidence="5" id="KW-0375">Hydrogen ion transport</keyword>
<dbReference type="EMBL" id="CP001016">
    <property type="protein sequence ID" value="ACB96352.1"/>
    <property type="molecule type" value="Genomic_DNA"/>
</dbReference>
<keyword evidence="4" id="KW-0813">Transport</keyword>
<name>B2IJX7_BEII9</name>